<dbReference type="SUPFAM" id="SSF53335">
    <property type="entry name" value="S-adenosyl-L-methionine-dependent methyltransferases"/>
    <property type="match status" value="1"/>
</dbReference>
<keyword evidence="2" id="KW-0489">Methyltransferase</keyword>
<proteinExistence type="predicted"/>
<comment type="caution">
    <text evidence="2">The sequence shown here is derived from an EMBL/GenBank/DDBJ whole genome shotgun (WGS) entry which is preliminary data.</text>
</comment>
<accession>A0ABW0NCG8</accession>
<dbReference type="GO" id="GO:0032259">
    <property type="term" value="P:methylation"/>
    <property type="evidence" value="ECO:0007669"/>
    <property type="project" value="UniProtKB-KW"/>
</dbReference>
<reference evidence="3" key="1">
    <citation type="journal article" date="2019" name="Int. J. Syst. Evol. Microbiol.">
        <title>The Global Catalogue of Microorganisms (GCM) 10K type strain sequencing project: providing services to taxonomists for standard genome sequencing and annotation.</title>
        <authorList>
            <consortium name="The Broad Institute Genomics Platform"/>
            <consortium name="The Broad Institute Genome Sequencing Center for Infectious Disease"/>
            <person name="Wu L."/>
            <person name="Ma J."/>
        </authorList>
    </citation>
    <scope>NUCLEOTIDE SEQUENCE [LARGE SCALE GENOMIC DNA]</scope>
    <source>
        <strain evidence="3">CCUG 57401</strain>
    </source>
</reference>
<dbReference type="InterPro" id="IPR006342">
    <property type="entry name" value="FkbM_mtfrase"/>
</dbReference>
<sequence>MLQRLELFVRSLVGSLTRKINGRHVSGLIVDTSNGFFAIDSEDFAVGRQLRMNGEYGTEEIERLGSRITPGSRVLVVGAHIGTLAIPLARKCREVVAIEANPATYKLLTQNIALNAISNCQAINIAASDKEESIKFLLNKVNSGGSKRTPINKTHAYYYDRPEEITVPAFSLDQYLDDKAFDVVIMDIEGSEYFALRGMREILSGTKLLAVEFLPHHLRNVSGVTVAQFLSVVAPYFSKLTVPSRGETVGAAGFLPLLADMFDKDQGDDGILFEKA</sequence>
<dbReference type="GO" id="GO:0008168">
    <property type="term" value="F:methyltransferase activity"/>
    <property type="evidence" value="ECO:0007669"/>
    <property type="project" value="UniProtKB-KW"/>
</dbReference>
<dbReference type="Proteomes" id="UP001596037">
    <property type="component" value="Unassembled WGS sequence"/>
</dbReference>
<dbReference type="Pfam" id="PF05050">
    <property type="entry name" value="Methyltransf_21"/>
    <property type="match status" value="1"/>
</dbReference>
<dbReference type="Gene3D" id="3.40.50.150">
    <property type="entry name" value="Vaccinia Virus protein VP39"/>
    <property type="match status" value="1"/>
</dbReference>
<evidence type="ECO:0000259" key="1">
    <source>
        <dbReference type="Pfam" id="PF05050"/>
    </source>
</evidence>
<dbReference type="EMBL" id="JBHSMF010000002">
    <property type="protein sequence ID" value="MFC5496697.1"/>
    <property type="molecule type" value="Genomic_DNA"/>
</dbReference>
<evidence type="ECO:0000313" key="3">
    <source>
        <dbReference type="Proteomes" id="UP001596037"/>
    </source>
</evidence>
<dbReference type="InterPro" id="IPR029063">
    <property type="entry name" value="SAM-dependent_MTases_sf"/>
</dbReference>
<organism evidence="2 3">
    <name type="scientific">Caenimonas terrae</name>
    <dbReference type="NCBI Taxonomy" id="696074"/>
    <lineage>
        <taxon>Bacteria</taxon>
        <taxon>Pseudomonadati</taxon>
        <taxon>Pseudomonadota</taxon>
        <taxon>Betaproteobacteria</taxon>
        <taxon>Burkholderiales</taxon>
        <taxon>Comamonadaceae</taxon>
        <taxon>Caenimonas</taxon>
    </lineage>
</organism>
<protein>
    <submittedName>
        <fullName evidence="2">FkbM family methyltransferase</fullName>
    </submittedName>
</protein>
<dbReference type="RefSeq" id="WP_376848710.1">
    <property type="nucleotide sequence ID" value="NZ_JBHSMF010000002.1"/>
</dbReference>
<feature type="domain" description="Methyltransferase FkbM" evidence="1">
    <location>
        <begin position="77"/>
        <end position="205"/>
    </location>
</feature>
<keyword evidence="3" id="KW-1185">Reference proteome</keyword>
<gene>
    <name evidence="2" type="ORF">ACFPOE_04050</name>
</gene>
<dbReference type="PANTHER" id="PTHR34203:SF15">
    <property type="entry name" value="SLL1173 PROTEIN"/>
    <property type="match status" value="1"/>
</dbReference>
<evidence type="ECO:0000313" key="2">
    <source>
        <dbReference type="EMBL" id="MFC5496697.1"/>
    </source>
</evidence>
<dbReference type="NCBIfam" id="TIGR01444">
    <property type="entry name" value="fkbM_fam"/>
    <property type="match status" value="1"/>
</dbReference>
<dbReference type="InterPro" id="IPR052514">
    <property type="entry name" value="SAM-dependent_MTase"/>
</dbReference>
<name>A0ABW0NCG8_9BURK</name>
<keyword evidence="2" id="KW-0808">Transferase</keyword>
<dbReference type="PANTHER" id="PTHR34203">
    <property type="entry name" value="METHYLTRANSFERASE, FKBM FAMILY PROTEIN"/>
    <property type="match status" value="1"/>
</dbReference>